<keyword evidence="2 7" id="KW-0808">Transferase</keyword>
<feature type="domain" description="GHMP kinase N-terminal" evidence="9">
    <location>
        <begin position="66"/>
        <end position="153"/>
    </location>
</feature>
<evidence type="ECO:0000259" key="9">
    <source>
        <dbReference type="Pfam" id="PF00288"/>
    </source>
</evidence>
<dbReference type="Gene3D" id="3.30.70.890">
    <property type="entry name" value="GHMP kinase, C-terminal domain"/>
    <property type="match status" value="1"/>
</dbReference>
<evidence type="ECO:0000256" key="5">
    <source>
        <dbReference type="ARBA" id="ARBA00022777"/>
    </source>
</evidence>
<evidence type="ECO:0000256" key="6">
    <source>
        <dbReference type="ARBA" id="ARBA00022840"/>
    </source>
</evidence>
<dbReference type="InterPro" id="IPR020568">
    <property type="entry name" value="Ribosomal_Su5_D2-typ_SF"/>
</dbReference>
<dbReference type="UniPathway" id="UPA00050">
    <property type="reaction ID" value="UER00064"/>
</dbReference>
<keyword evidence="3 7" id="KW-0791">Threonine biosynthesis</keyword>
<gene>
    <name evidence="7" type="primary">thrB</name>
    <name evidence="11" type="ORF">E2F46_12435</name>
</gene>
<dbReference type="PRINTS" id="PR00958">
    <property type="entry name" value="HOMSERKINASE"/>
</dbReference>
<dbReference type="Pfam" id="PF00288">
    <property type="entry name" value="GHMP_kinases_N"/>
    <property type="match status" value="1"/>
</dbReference>
<dbReference type="SUPFAM" id="SSF54211">
    <property type="entry name" value="Ribosomal protein S5 domain 2-like"/>
    <property type="match status" value="1"/>
</dbReference>
<dbReference type="EMBL" id="SMTF01000011">
    <property type="protein sequence ID" value="TDK22952.1"/>
    <property type="molecule type" value="Genomic_DNA"/>
</dbReference>
<keyword evidence="4 7" id="KW-0547">Nucleotide-binding</keyword>
<dbReference type="InterPro" id="IPR036554">
    <property type="entry name" value="GHMP_kinase_C_sf"/>
</dbReference>
<comment type="caution">
    <text evidence="11">The sequence shown here is derived from an EMBL/GenBank/DDBJ whole genome shotgun (WGS) entry which is preliminary data.</text>
</comment>
<sequence length="313" mass="32355">MSRSVRAFAPASVGNIGVGFDLLGHAIDGPRDVARVTRIEEPVVRIDAIRGDVAGVDRLPLDAPSNTAGRALMSLREALDLPFGFAVALEKGIPLGSGLGGSAASCVAALVAANALLDTPLAREALYDFALDGESVSSGSRHGDNVAPMLLGGVAMATSERMLALAAPDWLHAVVVHPDQVLETRRSRAALAEPYPLHTVVEHTAHLAQFLLGLQHGDADLIRAGLHDVLVEPRRAPLIPGFAQVKQAALGHDALGASISGGGPSVFAWFASRAAAETAAPAMRAGFVDAGFEARAYVTPVNAPRAELSTEAT</sequence>
<dbReference type="GO" id="GO:0005737">
    <property type="term" value="C:cytoplasm"/>
    <property type="evidence" value="ECO:0007669"/>
    <property type="project" value="UniProtKB-SubCell"/>
</dbReference>
<evidence type="ECO:0000256" key="2">
    <source>
        <dbReference type="ARBA" id="ARBA00022679"/>
    </source>
</evidence>
<evidence type="ECO:0000259" key="10">
    <source>
        <dbReference type="Pfam" id="PF08544"/>
    </source>
</evidence>
<dbReference type="NCBIfam" id="NF002288">
    <property type="entry name" value="PRK01212.1-4"/>
    <property type="match status" value="1"/>
</dbReference>
<name>A0A4R5TM41_9GAMM</name>
<dbReference type="AlphaFoldDB" id="A0A4R5TM41"/>
<evidence type="ECO:0000256" key="8">
    <source>
        <dbReference type="NCBIfam" id="TIGR00191"/>
    </source>
</evidence>
<feature type="domain" description="GHMP kinase C-terminal" evidence="10">
    <location>
        <begin position="213"/>
        <end position="287"/>
    </location>
</feature>
<dbReference type="HAMAP" id="MF_00384">
    <property type="entry name" value="Homoser_kinase"/>
    <property type="match status" value="1"/>
</dbReference>
<dbReference type="InterPro" id="IPR014721">
    <property type="entry name" value="Ribsml_uS5_D2-typ_fold_subgr"/>
</dbReference>
<keyword evidence="12" id="KW-1185">Reference proteome</keyword>
<dbReference type="GO" id="GO:0009088">
    <property type="term" value="P:threonine biosynthetic process"/>
    <property type="evidence" value="ECO:0007669"/>
    <property type="project" value="UniProtKB-UniRule"/>
</dbReference>
<dbReference type="InterPro" id="IPR000870">
    <property type="entry name" value="Homoserine_kinase"/>
</dbReference>
<keyword evidence="7" id="KW-0963">Cytoplasm</keyword>
<dbReference type="PIRSF" id="PIRSF000676">
    <property type="entry name" value="Homoser_kin"/>
    <property type="match status" value="1"/>
</dbReference>
<comment type="subcellular location">
    <subcellularLocation>
        <location evidence="7">Cytoplasm</location>
    </subcellularLocation>
</comment>
<evidence type="ECO:0000256" key="7">
    <source>
        <dbReference type="HAMAP-Rule" id="MF_00384"/>
    </source>
</evidence>
<evidence type="ECO:0000313" key="12">
    <source>
        <dbReference type="Proteomes" id="UP000294796"/>
    </source>
</evidence>
<dbReference type="GO" id="GO:0004413">
    <property type="term" value="F:homoserine kinase activity"/>
    <property type="evidence" value="ECO:0007669"/>
    <property type="project" value="UniProtKB-UniRule"/>
</dbReference>
<evidence type="ECO:0000256" key="3">
    <source>
        <dbReference type="ARBA" id="ARBA00022697"/>
    </source>
</evidence>
<dbReference type="InterPro" id="IPR006204">
    <property type="entry name" value="GHMP_kinase_N_dom"/>
</dbReference>
<comment type="similarity">
    <text evidence="7">Belongs to the GHMP kinase family. Homoserine kinase subfamily.</text>
</comment>
<accession>A0A4R5TM41</accession>
<dbReference type="OrthoDB" id="9769912at2"/>
<keyword evidence="1 7" id="KW-0028">Amino-acid biosynthesis</keyword>
<dbReference type="EC" id="2.7.1.39" evidence="7 8"/>
<dbReference type="SUPFAM" id="SSF55060">
    <property type="entry name" value="GHMP Kinase, C-terminal domain"/>
    <property type="match status" value="1"/>
</dbReference>
<dbReference type="Gene3D" id="3.30.230.10">
    <property type="match status" value="1"/>
</dbReference>
<dbReference type="NCBIfam" id="TIGR00191">
    <property type="entry name" value="thrB"/>
    <property type="match status" value="1"/>
</dbReference>
<evidence type="ECO:0000256" key="4">
    <source>
        <dbReference type="ARBA" id="ARBA00022741"/>
    </source>
</evidence>
<dbReference type="PANTHER" id="PTHR20861:SF1">
    <property type="entry name" value="HOMOSERINE KINASE"/>
    <property type="match status" value="1"/>
</dbReference>
<keyword evidence="6 7" id="KW-0067">ATP-binding</keyword>
<dbReference type="RefSeq" id="WP_133322524.1">
    <property type="nucleotide sequence ID" value="NZ_SMTF01000011.1"/>
</dbReference>
<organism evidence="11 12">
    <name type="scientific">Luteimonas aestuarii</name>
    <dbReference type="NCBI Taxonomy" id="453837"/>
    <lineage>
        <taxon>Bacteria</taxon>
        <taxon>Pseudomonadati</taxon>
        <taxon>Pseudomonadota</taxon>
        <taxon>Gammaproteobacteria</taxon>
        <taxon>Lysobacterales</taxon>
        <taxon>Lysobacteraceae</taxon>
        <taxon>Luteimonas</taxon>
    </lineage>
</organism>
<dbReference type="InterPro" id="IPR013750">
    <property type="entry name" value="GHMP_kinase_C_dom"/>
</dbReference>
<dbReference type="Pfam" id="PF08544">
    <property type="entry name" value="GHMP_kinases_C"/>
    <property type="match status" value="1"/>
</dbReference>
<dbReference type="Proteomes" id="UP000294796">
    <property type="component" value="Unassembled WGS sequence"/>
</dbReference>
<feature type="binding site" evidence="7">
    <location>
        <begin position="94"/>
        <end position="104"/>
    </location>
    <ligand>
        <name>ATP</name>
        <dbReference type="ChEBI" id="CHEBI:30616"/>
    </ligand>
</feature>
<protein>
    <recommendedName>
        <fullName evidence="7 8">Homoserine kinase</fullName>
        <shortName evidence="7">HK</shortName>
        <shortName evidence="7">HSK</shortName>
        <ecNumber evidence="7 8">2.7.1.39</ecNumber>
    </recommendedName>
</protein>
<comment type="function">
    <text evidence="7">Catalyzes the ATP-dependent phosphorylation of L-homoserine to L-homoserine phosphate.</text>
</comment>
<proteinExistence type="inferred from homology"/>
<comment type="pathway">
    <text evidence="7">Amino-acid biosynthesis; L-threonine biosynthesis; L-threonine from L-aspartate: step 4/5.</text>
</comment>
<reference evidence="11 12" key="1">
    <citation type="submission" date="2019-03" db="EMBL/GenBank/DDBJ databases">
        <title>Luteimonas zhaokaii sp.nov., isolated from the rectal contents of Plateau pika in Yushu, Qinghai Province, China.</title>
        <authorList>
            <person name="Zhang G."/>
        </authorList>
    </citation>
    <scope>NUCLEOTIDE SEQUENCE [LARGE SCALE GENOMIC DNA]</scope>
    <source>
        <strain evidence="11 12">B9</strain>
    </source>
</reference>
<evidence type="ECO:0000313" key="11">
    <source>
        <dbReference type="EMBL" id="TDK22952.1"/>
    </source>
</evidence>
<evidence type="ECO:0000256" key="1">
    <source>
        <dbReference type="ARBA" id="ARBA00022605"/>
    </source>
</evidence>
<dbReference type="PANTHER" id="PTHR20861">
    <property type="entry name" value="HOMOSERINE/4-DIPHOSPHOCYTIDYL-2-C-METHYL-D-ERYTHRITOL KINASE"/>
    <property type="match status" value="1"/>
</dbReference>
<dbReference type="GO" id="GO:0005524">
    <property type="term" value="F:ATP binding"/>
    <property type="evidence" value="ECO:0007669"/>
    <property type="project" value="UniProtKB-UniRule"/>
</dbReference>
<comment type="catalytic activity">
    <reaction evidence="7">
        <text>L-homoserine + ATP = O-phospho-L-homoserine + ADP + H(+)</text>
        <dbReference type="Rhea" id="RHEA:13985"/>
        <dbReference type="ChEBI" id="CHEBI:15378"/>
        <dbReference type="ChEBI" id="CHEBI:30616"/>
        <dbReference type="ChEBI" id="CHEBI:57476"/>
        <dbReference type="ChEBI" id="CHEBI:57590"/>
        <dbReference type="ChEBI" id="CHEBI:456216"/>
        <dbReference type="EC" id="2.7.1.39"/>
    </reaction>
</comment>
<keyword evidence="5 7" id="KW-0418">Kinase</keyword>